<accession>A0ABS7T8J6</accession>
<feature type="transmembrane region" description="Helical" evidence="7">
    <location>
        <begin position="228"/>
        <end position="247"/>
    </location>
</feature>
<dbReference type="InterPro" id="IPR014284">
    <property type="entry name" value="RNA_pol_sigma-70_dom"/>
</dbReference>
<evidence type="ECO:0000256" key="4">
    <source>
        <dbReference type="ARBA" id="ARBA00023125"/>
    </source>
</evidence>
<comment type="caution">
    <text evidence="10">The sequence shown here is derived from an EMBL/GenBank/DDBJ whole genome shotgun (WGS) entry which is preliminary data.</text>
</comment>
<dbReference type="Pfam" id="PF08281">
    <property type="entry name" value="Sigma70_r4_2"/>
    <property type="match status" value="1"/>
</dbReference>
<comment type="similarity">
    <text evidence="1 6">Belongs to the sigma-70 factor family. ECF subfamily.</text>
</comment>
<keyword evidence="7" id="KW-0812">Transmembrane</keyword>
<evidence type="ECO:0000256" key="5">
    <source>
        <dbReference type="ARBA" id="ARBA00023163"/>
    </source>
</evidence>
<dbReference type="NCBIfam" id="TIGR02937">
    <property type="entry name" value="sigma70-ECF"/>
    <property type="match status" value="1"/>
</dbReference>
<gene>
    <name evidence="10" type="ORF">K6753_11465</name>
</gene>
<dbReference type="Gene3D" id="1.10.1740.10">
    <property type="match status" value="1"/>
</dbReference>
<feature type="transmembrane region" description="Helical" evidence="7">
    <location>
        <begin position="293"/>
        <end position="314"/>
    </location>
</feature>
<feature type="domain" description="RNA polymerase sigma factor 70 region 4 type 2" evidence="9">
    <location>
        <begin position="123"/>
        <end position="174"/>
    </location>
</feature>
<dbReference type="InterPro" id="IPR013249">
    <property type="entry name" value="RNA_pol_sigma70_r4_t2"/>
</dbReference>
<evidence type="ECO:0000259" key="9">
    <source>
        <dbReference type="Pfam" id="PF08281"/>
    </source>
</evidence>
<dbReference type="SUPFAM" id="SSF88946">
    <property type="entry name" value="Sigma2 domain of RNA polymerase sigma factors"/>
    <property type="match status" value="1"/>
</dbReference>
<dbReference type="CDD" id="cd06171">
    <property type="entry name" value="Sigma70_r4"/>
    <property type="match status" value="1"/>
</dbReference>
<evidence type="ECO:0000313" key="10">
    <source>
        <dbReference type="EMBL" id="MBZ4040148.1"/>
    </source>
</evidence>
<keyword evidence="2 6" id="KW-0805">Transcription regulation</keyword>
<proteinExistence type="inferred from homology"/>
<evidence type="ECO:0000256" key="7">
    <source>
        <dbReference type="SAM" id="Phobius"/>
    </source>
</evidence>
<dbReference type="InterPro" id="IPR039425">
    <property type="entry name" value="RNA_pol_sigma-70-like"/>
</dbReference>
<name>A0ABS7T8J6_9GAMM</name>
<evidence type="ECO:0000256" key="1">
    <source>
        <dbReference type="ARBA" id="ARBA00010641"/>
    </source>
</evidence>
<dbReference type="Proteomes" id="UP001430954">
    <property type="component" value="Unassembled WGS sequence"/>
</dbReference>
<keyword evidence="7" id="KW-1133">Transmembrane helix</keyword>
<dbReference type="InterPro" id="IPR000838">
    <property type="entry name" value="RNA_pol_sigma70_ECF_CS"/>
</dbReference>
<keyword evidence="3 6" id="KW-0731">Sigma factor</keyword>
<dbReference type="RefSeq" id="WP_223676604.1">
    <property type="nucleotide sequence ID" value="NZ_JAINZW010000005.1"/>
</dbReference>
<protein>
    <recommendedName>
        <fullName evidence="6">RNA polymerase sigma factor</fullName>
    </recommendedName>
</protein>
<evidence type="ECO:0000313" key="11">
    <source>
        <dbReference type="Proteomes" id="UP001430954"/>
    </source>
</evidence>
<dbReference type="InterPro" id="IPR013325">
    <property type="entry name" value="RNA_pol_sigma_r2"/>
</dbReference>
<organism evidence="10 11">
    <name type="scientific">Novilysobacter selenitireducens</name>
    <dbReference type="NCBI Taxonomy" id="2872639"/>
    <lineage>
        <taxon>Bacteria</taxon>
        <taxon>Pseudomonadati</taxon>
        <taxon>Pseudomonadota</taxon>
        <taxon>Gammaproteobacteria</taxon>
        <taxon>Lysobacterales</taxon>
        <taxon>Lysobacteraceae</taxon>
        <taxon>Novilysobacter</taxon>
    </lineage>
</organism>
<evidence type="ECO:0000259" key="8">
    <source>
        <dbReference type="Pfam" id="PF04542"/>
    </source>
</evidence>
<dbReference type="InterPro" id="IPR007627">
    <property type="entry name" value="RNA_pol_sigma70_r2"/>
</dbReference>
<keyword evidence="4 6" id="KW-0238">DNA-binding</keyword>
<dbReference type="Pfam" id="PF04542">
    <property type="entry name" value="Sigma70_r2"/>
    <property type="match status" value="1"/>
</dbReference>
<dbReference type="PANTHER" id="PTHR43133">
    <property type="entry name" value="RNA POLYMERASE ECF-TYPE SIGMA FACTO"/>
    <property type="match status" value="1"/>
</dbReference>
<keyword evidence="11" id="KW-1185">Reference proteome</keyword>
<sequence>MTPSALHDLIHRDFASARGGNARAFERMVVATQRMVASVALAVTRDVATSEDIAQDTYLRAWQHLGRMQHPDSFLPWLRQVARNRAIDHLRASRPSADADVLDVLPADGDTPEQAHDRHVHADALAQALDALPEDTRDVLLLYYREGQSSQAVAALLGLSDAAVRKRLQRGRDSLRADVLQRLGETATRSAPGLVFTATVAAGLTAGTSPAAATALTAGAVAKSLPKLALATVGALAAAIVVMLGGIAWEIRDALRRTSDPRRRRTLVVNGVVYGALMAGYVVALAWSKQQGWSDATVLTVAVVVSLLVVVLALQRARLVRDDKR</sequence>
<evidence type="ECO:0000256" key="2">
    <source>
        <dbReference type="ARBA" id="ARBA00023015"/>
    </source>
</evidence>
<keyword evidence="5 6" id="KW-0804">Transcription</keyword>
<dbReference type="EMBL" id="JAINZW010000005">
    <property type="protein sequence ID" value="MBZ4040148.1"/>
    <property type="molecule type" value="Genomic_DNA"/>
</dbReference>
<dbReference type="PROSITE" id="PS01063">
    <property type="entry name" value="SIGMA70_ECF"/>
    <property type="match status" value="1"/>
</dbReference>
<dbReference type="Gene3D" id="1.10.10.10">
    <property type="entry name" value="Winged helix-like DNA-binding domain superfamily/Winged helix DNA-binding domain"/>
    <property type="match status" value="1"/>
</dbReference>
<dbReference type="SUPFAM" id="SSF88659">
    <property type="entry name" value="Sigma3 and sigma4 domains of RNA polymerase sigma factors"/>
    <property type="match status" value="1"/>
</dbReference>
<dbReference type="InterPro" id="IPR013324">
    <property type="entry name" value="RNA_pol_sigma_r3/r4-like"/>
</dbReference>
<evidence type="ECO:0000256" key="6">
    <source>
        <dbReference type="RuleBase" id="RU000716"/>
    </source>
</evidence>
<keyword evidence="7" id="KW-0472">Membrane</keyword>
<dbReference type="InterPro" id="IPR036388">
    <property type="entry name" value="WH-like_DNA-bd_sf"/>
</dbReference>
<feature type="domain" description="RNA polymerase sigma-70 region 2" evidence="8">
    <location>
        <begin position="29"/>
        <end position="93"/>
    </location>
</feature>
<reference evidence="10 11" key="1">
    <citation type="submission" date="2021-09" db="EMBL/GenBank/DDBJ databases">
        <title>Lysobacter sp. 13A isolated from the river sediment.</title>
        <authorList>
            <person name="Liu H."/>
            <person name="Li S."/>
            <person name="Mao S."/>
        </authorList>
    </citation>
    <scope>NUCLEOTIDE SEQUENCE [LARGE SCALE GENOMIC DNA]</scope>
    <source>
        <strain evidence="10 11">13A</strain>
    </source>
</reference>
<feature type="transmembrane region" description="Helical" evidence="7">
    <location>
        <begin position="267"/>
        <end position="287"/>
    </location>
</feature>
<evidence type="ECO:0000256" key="3">
    <source>
        <dbReference type="ARBA" id="ARBA00023082"/>
    </source>
</evidence>
<dbReference type="PANTHER" id="PTHR43133:SF25">
    <property type="entry name" value="RNA POLYMERASE SIGMA FACTOR RFAY-RELATED"/>
    <property type="match status" value="1"/>
</dbReference>